<comment type="caution">
    <text evidence="2">The sequence shown here is derived from an EMBL/GenBank/DDBJ whole genome shotgun (WGS) entry which is preliminary data.</text>
</comment>
<dbReference type="AlphaFoldDB" id="A0A544SRI7"/>
<dbReference type="Proteomes" id="UP000317316">
    <property type="component" value="Unassembled WGS sequence"/>
</dbReference>
<keyword evidence="1" id="KW-1133">Transmembrane helix</keyword>
<evidence type="ECO:0000256" key="1">
    <source>
        <dbReference type="SAM" id="Phobius"/>
    </source>
</evidence>
<organism evidence="2 3">
    <name type="scientific">Psychrobacillus lasiicapitis</name>
    <dbReference type="NCBI Taxonomy" id="1636719"/>
    <lineage>
        <taxon>Bacteria</taxon>
        <taxon>Bacillati</taxon>
        <taxon>Bacillota</taxon>
        <taxon>Bacilli</taxon>
        <taxon>Bacillales</taxon>
        <taxon>Bacillaceae</taxon>
        <taxon>Psychrobacillus</taxon>
    </lineage>
</organism>
<proteinExistence type="predicted"/>
<reference evidence="2 3" key="1">
    <citation type="submission" date="2019-05" db="EMBL/GenBank/DDBJ databases">
        <title>Psychrobacillus vulpis sp. nov., a new species isolated from feces of a red fox that inhabits in The Tablas de Daimiel Natural Park, Albacete, Spain.</title>
        <authorList>
            <person name="Rodriguez M."/>
            <person name="Reina J.C."/>
            <person name="Bejar V."/>
            <person name="Llamas I."/>
        </authorList>
    </citation>
    <scope>NUCLEOTIDE SEQUENCE [LARGE SCALE GENOMIC DNA]</scope>
    <source>
        <strain evidence="2 3">NEAU-3TGS17</strain>
    </source>
</reference>
<accession>A0A544SRI7</accession>
<keyword evidence="1" id="KW-0812">Transmembrane</keyword>
<gene>
    <name evidence="2" type="ORF">FG382_22120</name>
</gene>
<protein>
    <submittedName>
        <fullName evidence="2">Uncharacterized protein</fullName>
    </submittedName>
</protein>
<dbReference type="EMBL" id="VDGH01000020">
    <property type="protein sequence ID" value="TQR07812.1"/>
    <property type="molecule type" value="Genomic_DNA"/>
</dbReference>
<sequence>MNKTLKYSLIGIVSFFLILFGFYILLRWAKQGEFLKYENGVTIEVYNSSEEVITDLNFYFAFDRNHVHQDVGTIDVLEPGESTSLYNYQIKDTGNDRSLYLHYPINKAKADVESLAYLASYKPSKVVVILEITGIDNTGRLLFRVRGYEDVFGKYEFDLTSTRE</sequence>
<keyword evidence="1" id="KW-0472">Membrane</keyword>
<name>A0A544SRI7_9BACI</name>
<keyword evidence="3" id="KW-1185">Reference proteome</keyword>
<feature type="transmembrane region" description="Helical" evidence="1">
    <location>
        <begin position="6"/>
        <end position="26"/>
    </location>
</feature>
<dbReference type="OrthoDB" id="2972394at2"/>
<evidence type="ECO:0000313" key="3">
    <source>
        <dbReference type="Proteomes" id="UP000317316"/>
    </source>
</evidence>
<evidence type="ECO:0000313" key="2">
    <source>
        <dbReference type="EMBL" id="TQR07812.1"/>
    </source>
</evidence>
<dbReference type="RefSeq" id="WP_142541011.1">
    <property type="nucleotide sequence ID" value="NZ_BMIE01000013.1"/>
</dbReference>